<feature type="domain" description="CNNM transmembrane" evidence="13">
    <location>
        <begin position="12"/>
        <end position="218"/>
    </location>
</feature>
<protein>
    <submittedName>
        <fullName evidence="14">Hemolysin</fullName>
    </submittedName>
</protein>
<dbReference type="Pfam" id="PF00571">
    <property type="entry name" value="CBS"/>
    <property type="match status" value="2"/>
</dbReference>
<name>A0A2N1PRT5_9BACT</name>
<dbReference type="InterPro" id="IPR044751">
    <property type="entry name" value="Ion_transp-like_CBS"/>
</dbReference>
<evidence type="ECO:0000256" key="6">
    <source>
        <dbReference type="ARBA" id="ARBA00022989"/>
    </source>
</evidence>
<evidence type="ECO:0000256" key="8">
    <source>
        <dbReference type="ARBA" id="ARBA00023136"/>
    </source>
</evidence>
<sequence>MTDWLTKDGVTAVDDMFGQLLLFCGLLLCSAFFSGSETALFSLSKFQLEKLEKKNPVKAGVINNLLSDQKHLLIAILLGNEFVNVWASVITATLISSFMTTPEVLKYISSHGLSEFASTIGVGISIGLMTFILLIFGEVTPKAIAMGNTSGFALFIARPVFFYTRVTGFLVRILLKVSNWLLRLFGISGDNVAPFITSEELEAMVSLSEQEGIIGEKEREMIDGIVSIGETPVDEIMTSRMEVKGIDLNNPPEDIFAYIREVGNSRLPVYEEHLDKIVGVLYVKDLLPFIRNGHSAEMDIRNVMREPFFVPENKLVDDLLEDMQRRKVPFAFIVDEYGGTEGIVTIEDIMEEIFGDIQDERDNEQMEIQSVSENIYIVDSKVSIEEMEELTGMSLQGEGYDTLGGYLFHALDRIPEVGDFIEFEGVSFKIESMDGNRILKVVISLAPFDMPETGKESLL</sequence>
<keyword evidence="5" id="KW-0677">Repeat</keyword>
<dbReference type="Gene3D" id="3.10.580.10">
    <property type="entry name" value="CBS-domain"/>
    <property type="match status" value="1"/>
</dbReference>
<proteinExistence type="inferred from homology"/>
<evidence type="ECO:0000256" key="1">
    <source>
        <dbReference type="ARBA" id="ARBA00004651"/>
    </source>
</evidence>
<evidence type="ECO:0000259" key="13">
    <source>
        <dbReference type="PROSITE" id="PS51846"/>
    </source>
</evidence>
<dbReference type="InterPro" id="IPR005170">
    <property type="entry name" value="Transptr-assoc_dom"/>
</dbReference>
<evidence type="ECO:0000313" key="15">
    <source>
        <dbReference type="Proteomes" id="UP000233256"/>
    </source>
</evidence>
<keyword evidence="3" id="KW-1003">Cell membrane</keyword>
<dbReference type="Gene3D" id="3.30.465.10">
    <property type="match status" value="1"/>
</dbReference>
<evidence type="ECO:0000256" key="10">
    <source>
        <dbReference type="PROSITE-ProRule" id="PRU01193"/>
    </source>
</evidence>
<evidence type="ECO:0000256" key="4">
    <source>
        <dbReference type="ARBA" id="ARBA00022692"/>
    </source>
</evidence>
<dbReference type="PROSITE" id="PS51371">
    <property type="entry name" value="CBS"/>
    <property type="match status" value="2"/>
</dbReference>
<feature type="transmembrane region" description="Helical" evidence="11">
    <location>
        <begin position="116"/>
        <end position="139"/>
    </location>
</feature>
<dbReference type="InterPro" id="IPR036318">
    <property type="entry name" value="FAD-bd_PCMH-like_sf"/>
</dbReference>
<evidence type="ECO:0000256" key="5">
    <source>
        <dbReference type="ARBA" id="ARBA00022737"/>
    </source>
</evidence>
<dbReference type="InterPro" id="IPR002550">
    <property type="entry name" value="CNNM"/>
</dbReference>
<organism evidence="14 15">
    <name type="scientific">Candidatus Wallbacteria bacterium HGW-Wallbacteria-1</name>
    <dbReference type="NCBI Taxonomy" id="2013854"/>
    <lineage>
        <taxon>Bacteria</taxon>
        <taxon>Candidatus Walliibacteriota</taxon>
    </lineage>
</organism>
<evidence type="ECO:0000256" key="7">
    <source>
        <dbReference type="ARBA" id="ARBA00023122"/>
    </source>
</evidence>
<dbReference type="CDD" id="cd04590">
    <property type="entry name" value="CBS_pair_CorC_HlyC_assoc"/>
    <property type="match status" value="1"/>
</dbReference>
<dbReference type="EMBL" id="PGXC01000003">
    <property type="protein sequence ID" value="PKK91047.1"/>
    <property type="molecule type" value="Genomic_DNA"/>
</dbReference>
<keyword evidence="6 10" id="KW-1133">Transmembrane helix</keyword>
<dbReference type="Pfam" id="PF03471">
    <property type="entry name" value="CorC_HlyC"/>
    <property type="match status" value="1"/>
</dbReference>
<dbReference type="GO" id="GO:0005886">
    <property type="term" value="C:plasma membrane"/>
    <property type="evidence" value="ECO:0007669"/>
    <property type="project" value="UniProtKB-SubCell"/>
</dbReference>
<reference evidence="14 15" key="1">
    <citation type="journal article" date="2017" name="ISME J.">
        <title>Potential for microbial H2 and metal transformations associated with novel bacteria and archaea in deep terrestrial subsurface sediments.</title>
        <authorList>
            <person name="Hernsdorf A.W."/>
            <person name="Amano Y."/>
            <person name="Miyakawa K."/>
            <person name="Ise K."/>
            <person name="Suzuki Y."/>
            <person name="Anantharaman K."/>
            <person name="Probst A."/>
            <person name="Burstein D."/>
            <person name="Thomas B.C."/>
            <person name="Banfield J.F."/>
        </authorList>
    </citation>
    <scope>NUCLEOTIDE SEQUENCE [LARGE SCALE GENOMIC DNA]</scope>
    <source>
        <strain evidence="14">HGW-Wallbacteria-1</strain>
    </source>
</reference>
<dbReference type="PANTHER" id="PTHR22777:SF32">
    <property type="entry name" value="UPF0053 INNER MEMBRANE PROTEIN YFJD"/>
    <property type="match status" value="1"/>
</dbReference>
<keyword evidence="4 10" id="KW-0812">Transmembrane</keyword>
<feature type="transmembrane region" description="Helical" evidence="11">
    <location>
        <begin position="151"/>
        <end position="175"/>
    </location>
</feature>
<dbReference type="InterPro" id="IPR016169">
    <property type="entry name" value="FAD-bd_PCMH_sub2"/>
</dbReference>
<evidence type="ECO:0000256" key="3">
    <source>
        <dbReference type="ARBA" id="ARBA00022475"/>
    </source>
</evidence>
<keyword evidence="7 9" id="KW-0129">CBS domain</keyword>
<dbReference type="SUPFAM" id="SSF56176">
    <property type="entry name" value="FAD-binding/transporter-associated domain-like"/>
    <property type="match status" value="1"/>
</dbReference>
<evidence type="ECO:0000256" key="11">
    <source>
        <dbReference type="SAM" id="Phobius"/>
    </source>
</evidence>
<evidence type="ECO:0000313" key="14">
    <source>
        <dbReference type="EMBL" id="PKK91047.1"/>
    </source>
</evidence>
<dbReference type="SMART" id="SM01091">
    <property type="entry name" value="CorC_HlyC"/>
    <property type="match status" value="1"/>
</dbReference>
<dbReference type="Pfam" id="PF01595">
    <property type="entry name" value="CNNM"/>
    <property type="match status" value="1"/>
</dbReference>
<evidence type="ECO:0000256" key="9">
    <source>
        <dbReference type="PROSITE-ProRule" id="PRU00703"/>
    </source>
</evidence>
<dbReference type="FunFam" id="3.10.580.10:FF:000002">
    <property type="entry name" value="Magnesium/cobalt efflux protein CorC"/>
    <property type="match status" value="1"/>
</dbReference>
<feature type="domain" description="CBS" evidence="12">
    <location>
        <begin position="237"/>
        <end position="297"/>
    </location>
</feature>
<comment type="subcellular location">
    <subcellularLocation>
        <location evidence="1">Cell membrane</location>
        <topology evidence="1">Multi-pass membrane protein</topology>
    </subcellularLocation>
</comment>
<evidence type="ECO:0000256" key="2">
    <source>
        <dbReference type="ARBA" id="ARBA00006337"/>
    </source>
</evidence>
<feature type="transmembrane region" description="Helical" evidence="11">
    <location>
        <begin position="20"/>
        <end position="43"/>
    </location>
</feature>
<dbReference type="AlphaFoldDB" id="A0A2N1PRT5"/>
<comment type="similarity">
    <text evidence="2">Belongs to the UPF0053 family.</text>
</comment>
<dbReference type="Proteomes" id="UP000233256">
    <property type="component" value="Unassembled WGS sequence"/>
</dbReference>
<keyword evidence="8 10" id="KW-0472">Membrane</keyword>
<dbReference type="GO" id="GO:0050660">
    <property type="term" value="F:flavin adenine dinucleotide binding"/>
    <property type="evidence" value="ECO:0007669"/>
    <property type="project" value="InterPro"/>
</dbReference>
<comment type="caution">
    <text evidence="14">The sequence shown here is derived from an EMBL/GenBank/DDBJ whole genome shotgun (WGS) entry which is preliminary data.</text>
</comment>
<feature type="domain" description="CBS" evidence="12">
    <location>
        <begin position="303"/>
        <end position="360"/>
    </location>
</feature>
<dbReference type="PROSITE" id="PS51846">
    <property type="entry name" value="CNNM"/>
    <property type="match status" value="1"/>
</dbReference>
<feature type="transmembrane region" description="Helical" evidence="11">
    <location>
        <begin position="72"/>
        <end position="96"/>
    </location>
</feature>
<gene>
    <name evidence="14" type="ORF">CVV64_04565</name>
</gene>
<dbReference type="InterPro" id="IPR046342">
    <property type="entry name" value="CBS_dom_sf"/>
</dbReference>
<accession>A0A2N1PRT5</accession>
<dbReference type="InterPro" id="IPR000644">
    <property type="entry name" value="CBS_dom"/>
</dbReference>
<dbReference type="SUPFAM" id="SSF54631">
    <property type="entry name" value="CBS-domain pair"/>
    <property type="match status" value="1"/>
</dbReference>
<dbReference type="PANTHER" id="PTHR22777">
    <property type="entry name" value="HEMOLYSIN-RELATED"/>
    <property type="match status" value="1"/>
</dbReference>
<evidence type="ECO:0000259" key="12">
    <source>
        <dbReference type="PROSITE" id="PS51371"/>
    </source>
</evidence>